<name>A0AAE0LF98_9CHLO</name>
<dbReference type="Proteomes" id="UP001190700">
    <property type="component" value="Unassembled WGS sequence"/>
</dbReference>
<dbReference type="InterPro" id="IPR041577">
    <property type="entry name" value="RT_RNaseH_2"/>
</dbReference>
<evidence type="ECO:0000313" key="3">
    <source>
        <dbReference type="Proteomes" id="UP001190700"/>
    </source>
</evidence>
<comment type="caution">
    <text evidence="2">The sequence shown here is derived from an EMBL/GenBank/DDBJ whole genome shotgun (WGS) entry which is preliminary data.</text>
</comment>
<feature type="domain" description="Reverse transcriptase/retrotransposon-derived protein RNase H-like" evidence="1">
    <location>
        <begin position="645"/>
        <end position="693"/>
    </location>
</feature>
<dbReference type="InterPro" id="IPR051320">
    <property type="entry name" value="Viral_Replic_Matur_Polypro"/>
</dbReference>
<dbReference type="Pfam" id="PF17919">
    <property type="entry name" value="RT_RNaseH_2"/>
    <property type="match status" value="1"/>
</dbReference>
<dbReference type="EMBL" id="LGRX02002939">
    <property type="protein sequence ID" value="KAK3283261.1"/>
    <property type="molecule type" value="Genomic_DNA"/>
</dbReference>
<accession>A0AAE0LF98</accession>
<dbReference type="SUPFAM" id="SSF56672">
    <property type="entry name" value="DNA/RNA polymerases"/>
    <property type="match status" value="1"/>
</dbReference>
<dbReference type="AlphaFoldDB" id="A0AAE0LF98"/>
<proteinExistence type="predicted"/>
<evidence type="ECO:0000313" key="2">
    <source>
        <dbReference type="EMBL" id="KAK3283261.1"/>
    </source>
</evidence>
<evidence type="ECO:0000259" key="1">
    <source>
        <dbReference type="Pfam" id="PF17919"/>
    </source>
</evidence>
<dbReference type="InterPro" id="IPR043128">
    <property type="entry name" value="Rev_trsase/Diguanyl_cyclase"/>
</dbReference>
<sequence length="693" mass="77762">MEAMRARTLVYTGATAMCIAKAINTTCAGMIGVESVDPARSVTNTIKVSVTMNGTKGRFDTVIVHMDGRRVARFDDCRARYGNVRRDVDRHTMRVFARFMQAICVTDDVPQRMVACMCMRNMDAHANEFVCGMQDSNHRAMLVTRTSRDQERLEPLLTVESLKSALGVYAELFRHDDFVKALGVRKGCVLECMQEHLRRIRYLDIAGQHVQPCEATADAPAARDAALQAINHRFGMTRCSEDLLLAFVACVLRDWLCDRASTHTKRTPLICFRSITVMRAFFEVLYDRVPDMIDRNQLRISSVRAHRLTTQSGSLLYKGEIDGATTRALYSMATNRSVNLNRSVTSLPCDTDRMIVAIHDPKLRAFVSLRDVHDDNNILLCEDQCEHAAPLDANANMQVLRAVRRVAACVLYRETDRMLRADCWRDVQSIIGPRRSNAAQRMAWFPDETSLSAFLQSVHVAYGMRGCEALELISIVRQHVSDHRTNRKAASMPCVLTKECCNRTAPLARKRVMDIATDDGNAWVVPHVRLIRNAHTDRYQLQQVREVDAGIRLHSGKSTFGAATVDFLGFRIGHNSTIGAQEAKCKAIMNLPKPDEDKTGLRSILGMMNYYKGLVGEPGGPNYSTMARPLNDLLQKEVTDVKAAWGKEQDQALQALKEALCSGRCLKPIDYTKPIFLYTDWSNYGIGAVLGQK</sequence>
<dbReference type="PANTHER" id="PTHR33064">
    <property type="entry name" value="POL PROTEIN"/>
    <property type="match status" value="1"/>
</dbReference>
<dbReference type="Gene3D" id="3.30.70.270">
    <property type="match status" value="1"/>
</dbReference>
<reference evidence="2 3" key="1">
    <citation type="journal article" date="2015" name="Genome Biol. Evol.">
        <title>Comparative Genomics of a Bacterivorous Green Alga Reveals Evolutionary Causalities and Consequences of Phago-Mixotrophic Mode of Nutrition.</title>
        <authorList>
            <person name="Burns J.A."/>
            <person name="Paasch A."/>
            <person name="Narechania A."/>
            <person name="Kim E."/>
        </authorList>
    </citation>
    <scope>NUCLEOTIDE SEQUENCE [LARGE SCALE GENOMIC DNA]</scope>
    <source>
        <strain evidence="2 3">PLY_AMNH</strain>
    </source>
</reference>
<keyword evidence="3" id="KW-1185">Reference proteome</keyword>
<gene>
    <name evidence="2" type="ORF">CYMTET_9033</name>
</gene>
<dbReference type="PANTHER" id="PTHR33064:SF37">
    <property type="entry name" value="RIBONUCLEASE H"/>
    <property type="match status" value="1"/>
</dbReference>
<dbReference type="InterPro" id="IPR043502">
    <property type="entry name" value="DNA/RNA_pol_sf"/>
</dbReference>
<protein>
    <recommendedName>
        <fullName evidence="1">Reverse transcriptase/retrotransposon-derived protein RNase H-like domain-containing protein</fullName>
    </recommendedName>
</protein>
<organism evidence="2 3">
    <name type="scientific">Cymbomonas tetramitiformis</name>
    <dbReference type="NCBI Taxonomy" id="36881"/>
    <lineage>
        <taxon>Eukaryota</taxon>
        <taxon>Viridiplantae</taxon>
        <taxon>Chlorophyta</taxon>
        <taxon>Pyramimonadophyceae</taxon>
        <taxon>Pyramimonadales</taxon>
        <taxon>Pyramimonadaceae</taxon>
        <taxon>Cymbomonas</taxon>
    </lineage>
</organism>